<feature type="non-terminal residue" evidence="2">
    <location>
        <position position="1"/>
    </location>
</feature>
<feature type="compositionally biased region" description="Low complexity" evidence="1">
    <location>
        <begin position="1"/>
        <end position="17"/>
    </location>
</feature>
<evidence type="ECO:0000256" key="1">
    <source>
        <dbReference type="SAM" id="MobiDB-lite"/>
    </source>
</evidence>
<feature type="region of interest" description="Disordered" evidence="1">
    <location>
        <begin position="1"/>
        <end position="36"/>
    </location>
</feature>
<protein>
    <recommendedName>
        <fullName evidence="4">DUF4939 domain-containing protein</fullName>
    </recommendedName>
</protein>
<dbReference type="STRING" id="658429.L8G6C2"/>
<keyword evidence="3" id="KW-1185">Reference proteome</keyword>
<sequence length="95" mass="11073">MSVVSSKGKTPTTPTSSQRSKPENEEMPDAPTSGNRKELEVFLLQVELYQHFNDEKFPTQESYALWTVSYLRGEALRWVEPFLKDYFKYESDTDD</sequence>
<dbReference type="InParanoid" id="L8G6C2"/>
<organism evidence="2 3">
    <name type="scientific">Pseudogymnoascus destructans (strain ATCC MYA-4855 / 20631-21)</name>
    <name type="common">Bat white-nose syndrome fungus</name>
    <name type="synonym">Geomyces destructans</name>
    <dbReference type="NCBI Taxonomy" id="658429"/>
    <lineage>
        <taxon>Eukaryota</taxon>
        <taxon>Fungi</taxon>
        <taxon>Dikarya</taxon>
        <taxon>Ascomycota</taxon>
        <taxon>Pezizomycotina</taxon>
        <taxon>Leotiomycetes</taxon>
        <taxon>Thelebolales</taxon>
        <taxon>Thelebolaceae</taxon>
        <taxon>Pseudogymnoascus</taxon>
    </lineage>
</organism>
<dbReference type="HOGENOM" id="CLU_2307223_0_0_1"/>
<evidence type="ECO:0000313" key="3">
    <source>
        <dbReference type="Proteomes" id="UP000011064"/>
    </source>
</evidence>
<dbReference type="AlphaFoldDB" id="L8G6C2"/>
<evidence type="ECO:0008006" key="4">
    <source>
        <dbReference type="Google" id="ProtNLM"/>
    </source>
</evidence>
<evidence type="ECO:0000313" key="2">
    <source>
        <dbReference type="EMBL" id="ELR08223.1"/>
    </source>
</evidence>
<name>L8G6C2_PSED2</name>
<dbReference type="EMBL" id="GL573624">
    <property type="protein sequence ID" value="ELR08223.1"/>
    <property type="molecule type" value="Genomic_DNA"/>
</dbReference>
<dbReference type="Proteomes" id="UP000011064">
    <property type="component" value="Unassembled WGS sequence"/>
</dbReference>
<dbReference type="VEuPathDB" id="FungiDB:GMDG_08621"/>
<proteinExistence type="predicted"/>
<reference evidence="3" key="1">
    <citation type="submission" date="2010-09" db="EMBL/GenBank/DDBJ databases">
        <title>The genome sequence of Geomyces destructans 20631-21.</title>
        <authorList>
            <consortium name="The Broad Institute Genome Sequencing Platform"/>
            <person name="Cuomo C.A."/>
            <person name="Blehert D.S."/>
            <person name="Lorch J.M."/>
            <person name="Young S.K."/>
            <person name="Zeng Q."/>
            <person name="Gargeya S."/>
            <person name="Fitzgerald M."/>
            <person name="Haas B."/>
            <person name="Abouelleil A."/>
            <person name="Alvarado L."/>
            <person name="Arachchi H.M."/>
            <person name="Berlin A."/>
            <person name="Brown A."/>
            <person name="Chapman S.B."/>
            <person name="Chen Z."/>
            <person name="Dunbar C."/>
            <person name="Freedman E."/>
            <person name="Gearin G."/>
            <person name="Gellesch M."/>
            <person name="Goldberg J."/>
            <person name="Griggs A."/>
            <person name="Gujja S."/>
            <person name="Heiman D."/>
            <person name="Howarth C."/>
            <person name="Larson L."/>
            <person name="Lui A."/>
            <person name="MacDonald P.J.P."/>
            <person name="Montmayeur A."/>
            <person name="Murphy C."/>
            <person name="Neiman D."/>
            <person name="Pearson M."/>
            <person name="Priest M."/>
            <person name="Roberts A."/>
            <person name="Saif S."/>
            <person name="Shea T."/>
            <person name="Shenoy N."/>
            <person name="Sisk P."/>
            <person name="Stolte C."/>
            <person name="Sykes S."/>
            <person name="Wortman J."/>
            <person name="Nusbaum C."/>
            <person name="Birren B."/>
        </authorList>
    </citation>
    <scope>NUCLEOTIDE SEQUENCE [LARGE SCALE GENOMIC DNA]</scope>
    <source>
        <strain evidence="3">ATCC MYA-4855 / 20631-21</strain>
    </source>
</reference>
<accession>L8G6C2</accession>
<gene>
    <name evidence="2" type="ORF">GMDG_08621</name>
</gene>